<dbReference type="PROSITE" id="PS51257">
    <property type="entry name" value="PROKAR_LIPOPROTEIN"/>
    <property type="match status" value="1"/>
</dbReference>
<reference evidence="1" key="1">
    <citation type="submission" date="2019-11" db="EMBL/GenBank/DDBJ databases">
        <title>Description of new Acetobacter species.</title>
        <authorList>
            <person name="Cleenwerck I."/>
            <person name="Sombolestani A.S."/>
        </authorList>
    </citation>
    <scope>NUCLEOTIDE SEQUENCE</scope>
    <source>
        <strain evidence="1">LMG 1626</strain>
    </source>
</reference>
<keyword evidence="2" id="KW-1185">Reference proteome</keyword>
<sequence>MAVARDGIETATQTPRRQWKNRLRAVALCLALAACQASPAVSLRPTPHSLIYSYMMAHGMARGAVMSGGMTPRQIMELIVVDHAALLAVAREMAEPSGGNMHAANDAIIRLVALTQPVDGKPQAPAQPRMPLTP</sequence>
<evidence type="ECO:0000313" key="2">
    <source>
        <dbReference type="Proteomes" id="UP000597459"/>
    </source>
</evidence>
<organism evidence="1 2">
    <name type="scientific">Acetobacter estunensis</name>
    <dbReference type="NCBI Taxonomy" id="104097"/>
    <lineage>
        <taxon>Bacteria</taxon>
        <taxon>Pseudomonadati</taxon>
        <taxon>Pseudomonadota</taxon>
        <taxon>Alphaproteobacteria</taxon>
        <taxon>Acetobacterales</taxon>
        <taxon>Acetobacteraceae</taxon>
        <taxon>Acetobacter</taxon>
    </lineage>
</organism>
<dbReference type="AlphaFoldDB" id="A0A967B2T8"/>
<dbReference type="EMBL" id="WOTH01000002">
    <property type="protein sequence ID" value="NHO52685.1"/>
    <property type="molecule type" value="Genomic_DNA"/>
</dbReference>
<accession>A0A967B2T8</accession>
<name>A0A967B2T8_9PROT</name>
<dbReference type="RefSeq" id="WP_166312814.1">
    <property type="nucleotide sequence ID" value="NZ_WOTH01000002.1"/>
</dbReference>
<comment type="caution">
    <text evidence="1">The sequence shown here is derived from an EMBL/GenBank/DDBJ whole genome shotgun (WGS) entry which is preliminary data.</text>
</comment>
<dbReference type="Proteomes" id="UP000597459">
    <property type="component" value="Unassembled WGS sequence"/>
</dbReference>
<evidence type="ECO:0000313" key="1">
    <source>
        <dbReference type="EMBL" id="NHO52685.1"/>
    </source>
</evidence>
<gene>
    <name evidence="1" type="ORF">GOB87_01730</name>
</gene>
<protein>
    <submittedName>
        <fullName evidence="1">Uncharacterized protein</fullName>
    </submittedName>
</protein>
<proteinExistence type="predicted"/>